<evidence type="ECO:0008006" key="3">
    <source>
        <dbReference type="Google" id="ProtNLM"/>
    </source>
</evidence>
<name>A0A381Z460_9ZZZZ</name>
<gene>
    <name evidence="2" type="ORF">METZ01_LOCUS136930</name>
</gene>
<dbReference type="InterPro" id="IPR030888">
    <property type="entry name" value="Put_ccm"/>
</dbReference>
<organism evidence="2">
    <name type="scientific">marine metagenome</name>
    <dbReference type="NCBI Taxonomy" id="408172"/>
    <lineage>
        <taxon>unclassified sequences</taxon>
        <taxon>metagenomes</taxon>
        <taxon>ecological metagenomes</taxon>
    </lineage>
</organism>
<sequence length="74" mass="8194">MMERLQRIVLALALPFLLSVIPTLVAAQAVAGDIGGLRAYYHVFIAYTIAIALVLGWVLSIGRRLREVEERLSD</sequence>
<evidence type="ECO:0000256" key="1">
    <source>
        <dbReference type="SAM" id="Phobius"/>
    </source>
</evidence>
<protein>
    <recommendedName>
        <fullName evidence="3">CcmD family protein</fullName>
    </recommendedName>
</protein>
<feature type="transmembrane region" description="Helical" evidence="1">
    <location>
        <begin position="43"/>
        <end position="62"/>
    </location>
</feature>
<keyword evidence="1" id="KW-1133">Transmembrane helix</keyword>
<proteinExistence type="predicted"/>
<evidence type="ECO:0000313" key="2">
    <source>
        <dbReference type="EMBL" id="SVA84076.1"/>
    </source>
</evidence>
<accession>A0A381Z460</accession>
<dbReference type="AlphaFoldDB" id="A0A381Z460"/>
<keyword evidence="1" id="KW-0812">Transmembrane</keyword>
<reference evidence="2" key="1">
    <citation type="submission" date="2018-05" db="EMBL/GenBank/DDBJ databases">
        <authorList>
            <person name="Lanie J.A."/>
            <person name="Ng W.-L."/>
            <person name="Kazmierczak K.M."/>
            <person name="Andrzejewski T.M."/>
            <person name="Davidsen T.M."/>
            <person name="Wayne K.J."/>
            <person name="Tettelin H."/>
            <person name="Glass J.I."/>
            <person name="Rusch D."/>
            <person name="Podicherti R."/>
            <person name="Tsui H.-C.T."/>
            <person name="Winkler M.E."/>
        </authorList>
    </citation>
    <scope>NUCLEOTIDE SEQUENCE</scope>
</reference>
<dbReference type="NCBIfam" id="TIGR04391">
    <property type="entry name" value="CcmD_alt_fam"/>
    <property type="match status" value="1"/>
</dbReference>
<dbReference type="EMBL" id="UINC01019894">
    <property type="protein sequence ID" value="SVA84076.1"/>
    <property type="molecule type" value="Genomic_DNA"/>
</dbReference>
<keyword evidence="1" id="KW-0472">Membrane</keyword>